<reference evidence="3" key="1">
    <citation type="submission" date="2012-02" db="EMBL/GenBank/DDBJ databases">
        <title>The complete genome of Solitalea canadensis DSM 3403.</title>
        <authorList>
            <consortium name="US DOE Joint Genome Institute (JGI-PGF)"/>
            <person name="Lucas S."/>
            <person name="Copeland A."/>
            <person name="Lapidus A."/>
            <person name="Glavina del Rio T."/>
            <person name="Dalin E."/>
            <person name="Tice H."/>
            <person name="Bruce D."/>
            <person name="Goodwin L."/>
            <person name="Pitluck S."/>
            <person name="Peters L."/>
            <person name="Ovchinnikova G."/>
            <person name="Lu M."/>
            <person name="Kyrpides N."/>
            <person name="Mavromatis K."/>
            <person name="Ivanova N."/>
            <person name="Brettin T."/>
            <person name="Detter J.C."/>
            <person name="Han C."/>
            <person name="Larimer F."/>
            <person name="Land M."/>
            <person name="Hauser L."/>
            <person name="Markowitz V."/>
            <person name="Cheng J.-F."/>
            <person name="Hugenholtz P."/>
            <person name="Woyke T."/>
            <person name="Wu D."/>
            <person name="Spring S."/>
            <person name="Schroeder M."/>
            <person name="Kopitz M."/>
            <person name="Brambilla E."/>
            <person name="Klenk H.-P."/>
            <person name="Eisen J.A."/>
        </authorList>
    </citation>
    <scope>NUCLEOTIDE SEQUENCE</scope>
    <source>
        <strain evidence="3">DSM 3403</strain>
    </source>
</reference>
<keyword evidence="1" id="KW-0812">Transmembrane</keyword>
<evidence type="ECO:0000259" key="2">
    <source>
        <dbReference type="PROSITE" id="PS51781"/>
    </source>
</evidence>
<dbReference type="InterPro" id="IPR003646">
    <property type="entry name" value="SH3-like_bac-type"/>
</dbReference>
<dbReference type="PROSITE" id="PS51781">
    <property type="entry name" value="SH3B"/>
    <property type="match status" value="1"/>
</dbReference>
<dbReference type="Gene3D" id="2.30.30.40">
    <property type="entry name" value="SH3 Domains"/>
    <property type="match status" value="1"/>
</dbReference>
<dbReference type="Proteomes" id="UP000007590">
    <property type="component" value="Chromosome"/>
</dbReference>
<keyword evidence="4" id="KW-1185">Reference proteome</keyword>
<name>H8KN54_SOLCM</name>
<evidence type="ECO:0000313" key="4">
    <source>
        <dbReference type="Proteomes" id="UP000007590"/>
    </source>
</evidence>
<feature type="domain" description="SH3b" evidence="2">
    <location>
        <begin position="66"/>
        <end position="158"/>
    </location>
</feature>
<dbReference type="AlphaFoldDB" id="H8KN54"/>
<accession>H8KN54</accession>
<dbReference type="EMBL" id="CP003349">
    <property type="protein sequence ID" value="AFD09387.1"/>
    <property type="molecule type" value="Genomic_DNA"/>
</dbReference>
<proteinExistence type="predicted"/>
<dbReference type="Pfam" id="PF08239">
    <property type="entry name" value="SH3_3"/>
    <property type="match status" value="1"/>
</dbReference>
<gene>
    <name evidence="3" type="ordered locus">Solca_4397</name>
</gene>
<keyword evidence="1" id="KW-0472">Membrane</keyword>
<dbReference type="KEGG" id="scn:Solca_4397"/>
<dbReference type="STRING" id="929556.Solca_4397"/>
<evidence type="ECO:0000313" key="3">
    <source>
        <dbReference type="EMBL" id="AFD09387.1"/>
    </source>
</evidence>
<protein>
    <recommendedName>
        <fullName evidence="2">SH3b domain-containing protein</fullName>
    </recommendedName>
</protein>
<keyword evidence="1" id="KW-1133">Transmembrane helix</keyword>
<sequence length="304" mass="34930">MSGRIKFRSLLLLRLFEVLKSKVSFYLFNLVVQLFDTYKKNICLTMRFLLFLIAFLFNATLLLAQSTLYNWQKNGLRLRDQPSASGRIITKIPYGARLEVLEVIKDKPFSAKLFSTKRVCEQEEGVEIKNHELNGNWIKVKYNDSIAYVANVYLSPLKTIPLQAKDDGAVMYDNEKMQRILFSYFGMPLKRSKKNTAKEKGEEAYIENFAFVNNVTVKHELQYLEEGAGGEVYEISISKRNVMDVLWLAFVLAQNGEVDEANYCYVETDTNVLKLDHYGEGQSNTIEIKQEKDKVILSLSFGGC</sequence>
<feature type="transmembrane region" description="Helical" evidence="1">
    <location>
        <begin position="44"/>
        <end position="64"/>
    </location>
</feature>
<dbReference type="HOGENOM" id="CLU_914979_0_0_10"/>
<organism evidence="3 4">
    <name type="scientific">Solitalea canadensis (strain ATCC 29591 / DSM 3403 / JCM 21819 / LMG 8368 / NBRC 15130 / NCIMB 12057 / USAM 9D)</name>
    <name type="common">Flexibacter canadensis</name>
    <dbReference type="NCBI Taxonomy" id="929556"/>
    <lineage>
        <taxon>Bacteria</taxon>
        <taxon>Pseudomonadati</taxon>
        <taxon>Bacteroidota</taxon>
        <taxon>Sphingobacteriia</taxon>
        <taxon>Sphingobacteriales</taxon>
        <taxon>Sphingobacteriaceae</taxon>
        <taxon>Solitalea</taxon>
    </lineage>
</organism>
<evidence type="ECO:0000256" key="1">
    <source>
        <dbReference type="SAM" id="Phobius"/>
    </source>
</evidence>